<name>A0A0P7B6R5_9HYPO</name>
<reference evidence="2 3" key="1">
    <citation type="submission" date="2015-09" db="EMBL/GenBank/DDBJ databases">
        <title>Draft genome of a European isolate of the apple canker pathogen Neonectria ditissima.</title>
        <authorList>
            <person name="Gomez-Cortecero A."/>
            <person name="Harrison R.J."/>
            <person name="Armitage A.D."/>
        </authorList>
    </citation>
    <scope>NUCLEOTIDE SEQUENCE [LARGE SCALE GENOMIC DNA]</scope>
    <source>
        <strain evidence="2 3">R09/05</strain>
    </source>
</reference>
<protein>
    <recommendedName>
        <fullName evidence="1">Aminoglycoside phosphotransferase domain-containing protein</fullName>
    </recommendedName>
</protein>
<dbReference type="PANTHER" id="PTHR21310">
    <property type="entry name" value="AMINOGLYCOSIDE PHOSPHOTRANSFERASE-RELATED-RELATED"/>
    <property type="match status" value="1"/>
</dbReference>
<evidence type="ECO:0000313" key="2">
    <source>
        <dbReference type="EMBL" id="KPM35906.1"/>
    </source>
</evidence>
<dbReference type="AlphaFoldDB" id="A0A0P7B6R5"/>
<dbReference type="SUPFAM" id="SSF56112">
    <property type="entry name" value="Protein kinase-like (PK-like)"/>
    <property type="match status" value="1"/>
</dbReference>
<sequence>MTRTVTAEQISKGYRLTSMSLVFRIDPTTVVKRHATAAEAIIELETMRFVHANTSIPVPQVQNAYYDKKMEEGIIIMDYVEGTTLKEAWGNFTETQKDSIISQLRGYMAQLRHFKSDFIGSINGTACNDQFFDDDPQGYGPYATEEEFNQGIVKAMMKDNDYGFPEWRFVVWLSVMKGHDIVFTHGDFDPRNILVQGEKVTALLDWELSGYYPSYWEYGKALLRPEWESQWSRDKAIDKIVEPFHKELAVMWTSNDVMY</sequence>
<dbReference type="CDD" id="cd05120">
    <property type="entry name" value="APH_ChoK_like"/>
    <property type="match status" value="1"/>
</dbReference>
<dbReference type="InterPro" id="IPR002575">
    <property type="entry name" value="Aminoglycoside_PTrfase"/>
</dbReference>
<dbReference type="InterPro" id="IPR051678">
    <property type="entry name" value="AGP_Transferase"/>
</dbReference>
<dbReference type="PANTHER" id="PTHR21310:SF48">
    <property type="entry name" value="AMINOGLYCOSIDE PHOSPHOTRANSFERASE DOMAIN-CONTAINING PROTEIN"/>
    <property type="match status" value="1"/>
</dbReference>
<dbReference type="InterPro" id="IPR011009">
    <property type="entry name" value="Kinase-like_dom_sf"/>
</dbReference>
<dbReference type="EMBL" id="LKCW01000227">
    <property type="protein sequence ID" value="KPM35906.1"/>
    <property type="molecule type" value="Genomic_DNA"/>
</dbReference>
<evidence type="ECO:0000313" key="3">
    <source>
        <dbReference type="Proteomes" id="UP000050424"/>
    </source>
</evidence>
<gene>
    <name evidence="2" type="ORF">AK830_g10680</name>
</gene>
<dbReference type="Proteomes" id="UP000050424">
    <property type="component" value="Unassembled WGS sequence"/>
</dbReference>
<dbReference type="Pfam" id="PF01636">
    <property type="entry name" value="APH"/>
    <property type="match status" value="1"/>
</dbReference>
<feature type="domain" description="Aminoglycoside phosphotransferase" evidence="1">
    <location>
        <begin position="21"/>
        <end position="226"/>
    </location>
</feature>
<dbReference type="STRING" id="78410.A0A0P7B6R5"/>
<accession>A0A0P7B6R5</accession>
<dbReference type="OrthoDB" id="2906425at2759"/>
<proteinExistence type="predicted"/>
<organism evidence="2 3">
    <name type="scientific">Neonectria ditissima</name>
    <dbReference type="NCBI Taxonomy" id="78410"/>
    <lineage>
        <taxon>Eukaryota</taxon>
        <taxon>Fungi</taxon>
        <taxon>Dikarya</taxon>
        <taxon>Ascomycota</taxon>
        <taxon>Pezizomycotina</taxon>
        <taxon>Sordariomycetes</taxon>
        <taxon>Hypocreomycetidae</taxon>
        <taxon>Hypocreales</taxon>
        <taxon>Nectriaceae</taxon>
        <taxon>Neonectria</taxon>
    </lineage>
</organism>
<keyword evidence="3" id="KW-1185">Reference proteome</keyword>
<comment type="caution">
    <text evidence="2">The sequence shown here is derived from an EMBL/GenBank/DDBJ whole genome shotgun (WGS) entry which is preliminary data.</text>
</comment>
<evidence type="ECO:0000259" key="1">
    <source>
        <dbReference type="Pfam" id="PF01636"/>
    </source>
</evidence>
<dbReference type="Gene3D" id="3.90.1200.10">
    <property type="match status" value="1"/>
</dbReference>